<name>A0A6M3LIN6_9ZZZZ</name>
<reference evidence="1" key="1">
    <citation type="submission" date="2020-03" db="EMBL/GenBank/DDBJ databases">
        <title>The deep terrestrial virosphere.</title>
        <authorList>
            <person name="Holmfeldt K."/>
            <person name="Nilsson E."/>
            <person name="Simone D."/>
            <person name="Lopez-Fernandez M."/>
            <person name="Wu X."/>
            <person name="de Brujin I."/>
            <person name="Lundin D."/>
            <person name="Andersson A."/>
            <person name="Bertilsson S."/>
            <person name="Dopson M."/>
        </authorList>
    </citation>
    <scope>NUCLEOTIDE SEQUENCE</scope>
    <source>
        <strain evidence="1">MM415B03888</strain>
    </source>
</reference>
<accession>A0A6M3LIN6</accession>
<gene>
    <name evidence="1" type="ORF">MM415B03888_0003</name>
</gene>
<proteinExistence type="predicted"/>
<organism evidence="1">
    <name type="scientific">viral metagenome</name>
    <dbReference type="NCBI Taxonomy" id="1070528"/>
    <lineage>
        <taxon>unclassified sequences</taxon>
        <taxon>metagenomes</taxon>
        <taxon>organismal metagenomes</taxon>
    </lineage>
</organism>
<sequence length="181" mass="20767">MKLEVKPLIILGMGVSHYACPYDKEVWGVNLVYKFAKRLDLLFFFDHPDNEGCINWKEFAELDVPKMSFWDLEGFKNVSKYPLKEVIEHFNTRYFANSICWMLALALYKGYNHIEMYGVDHSAQSEYVLAKGCVEYWIGRAQQSGVKVLLPKKSALCKTLDGKLYGIHGKVASAEDVFLGH</sequence>
<protein>
    <submittedName>
        <fullName evidence="1">Uncharacterized protein</fullName>
    </submittedName>
</protein>
<evidence type="ECO:0000313" key="1">
    <source>
        <dbReference type="EMBL" id="QJA94343.1"/>
    </source>
</evidence>
<dbReference type="AlphaFoldDB" id="A0A6M3LIN6"/>
<dbReference type="EMBL" id="MT143224">
    <property type="protein sequence ID" value="QJA94343.1"/>
    <property type="molecule type" value="Genomic_DNA"/>
</dbReference>